<evidence type="ECO:0000256" key="2">
    <source>
        <dbReference type="SAM" id="Coils"/>
    </source>
</evidence>
<sequence length="790" mass="81101">MLYNRVKEHVVNDKKKMYKRGSQWVVVSAFAIALGGVAFTQVQPVSAATTESRLTVQPVTLTQQGQSTGASTQHESASSIQSEQTTAQTTAAPSQAAVSQAAAPQQSVATYQDANSSVASTPTPSGMTEAEWQAQKAKYDQAKSSAAQSEAAATQKASEATASYASSLAAQSEAQTQRDQASLAAASSSATSSLTAMKQQQDSSYAAASQSANTQIANLNSQRTSGEPTEQVSDGGTFDYVAEHGLWTNVVTHKDAGKTWNGNYLVQNLPVFKDPTQSGLMDALYNRLDNDQPKWSLGDVVHNNQLSSDQKDELNQYAMMLVNNYRKSMGLSSIQTTQDFLNSVQKRGQTLTNISSTSHDEQKILDSFGYDVDETLSSIDLTTFAKDENNPSMMELMEAMAQSIEGLFNSDEDSYQGHRNILLSDDKFAGFSLQYNNVQKAWILNSNGTDRQLSGVNIATVPAQTSTTPTQDNNKEIDQKIQQVKDNLQDLKNTQDQQYQDAQANLHSSLQELADQFTASEAQTQKDNDSKLKAFEADQNQTLATFIAALNKKVEALNPGPKPTNPSSGASSSSASTSSASSAGSSASSSASSSSASSAGSSASSSASSSSTSSAGSSASSSASSSSTSSAGSSASSSASSSSASSAGSSASSSASSSSTSSAGSSASSSASSSSASSAGSSASSSASSSSASSTGSSASSSATSSSAWSAGTTASSSTSSSSTSSAAAAPLGTTQSTNPQPMSRMAQKNGKHAYPATGEGQTGLLLAEAGAAIIAVLGFAGVRKARHAK</sequence>
<feature type="coiled-coil region" evidence="2">
    <location>
        <begin position="474"/>
        <end position="505"/>
    </location>
</feature>
<dbReference type="RefSeq" id="WP_032960775.1">
    <property type="nucleotide sequence ID" value="NZ_JADPFP010000015.1"/>
</dbReference>
<dbReference type="InterPro" id="IPR027607">
    <property type="entry name" value="Surf_Exclu_SEC10/PgrA"/>
</dbReference>
<dbReference type="AlphaFoldDB" id="A0AAX0JZ56"/>
<feature type="compositionally biased region" description="Low complexity" evidence="3">
    <location>
        <begin position="567"/>
        <end position="730"/>
    </location>
</feature>
<dbReference type="Pfam" id="PF19258">
    <property type="entry name" value="KxYKxGKxW_sig"/>
    <property type="match status" value="1"/>
</dbReference>
<feature type="compositionally biased region" description="Polar residues" evidence="3">
    <location>
        <begin position="733"/>
        <end position="742"/>
    </location>
</feature>
<evidence type="ECO:0000256" key="1">
    <source>
        <dbReference type="ARBA" id="ARBA00022729"/>
    </source>
</evidence>
<evidence type="ECO:0000313" key="5">
    <source>
        <dbReference type="EMBL" id="ONN73914.1"/>
    </source>
</evidence>
<organism evidence="5 6">
    <name type="scientific">Lacticaseibacillus rhamnosus</name>
    <name type="common">Lactobacillus rhamnosus</name>
    <dbReference type="NCBI Taxonomy" id="47715"/>
    <lineage>
        <taxon>Bacteria</taxon>
        <taxon>Bacillati</taxon>
        <taxon>Bacillota</taxon>
        <taxon>Bacilli</taxon>
        <taxon>Lactobacillales</taxon>
        <taxon>Lactobacillaceae</taxon>
        <taxon>Lacticaseibacillus</taxon>
    </lineage>
</organism>
<comment type="caution">
    <text evidence="5">The sequence shown here is derived from an EMBL/GenBank/DDBJ whole genome shotgun (WGS) entry which is preliminary data.</text>
</comment>
<keyword evidence="2" id="KW-0175">Coiled coil</keyword>
<keyword evidence="1" id="KW-0732">Signal</keyword>
<feature type="transmembrane region" description="Helical" evidence="4">
    <location>
        <begin position="764"/>
        <end position="783"/>
    </location>
</feature>
<dbReference type="NCBIfam" id="TIGR04320">
    <property type="entry name" value="Surf_Exclu_PgrA"/>
    <property type="match status" value="1"/>
</dbReference>
<feature type="compositionally biased region" description="Polar residues" evidence="3">
    <location>
        <begin position="113"/>
        <end position="126"/>
    </location>
</feature>
<keyword evidence="4" id="KW-0812">Transmembrane</keyword>
<dbReference type="EMBL" id="MTJY01000049">
    <property type="protein sequence ID" value="ONN73914.1"/>
    <property type="molecule type" value="Genomic_DNA"/>
</dbReference>
<reference evidence="5 6" key="1">
    <citation type="submission" date="2017-01" db="EMBL/GenBank/DDBJ databases">
        <title>In silico prediction, in vitro antibacterial spectrum and physicochemical properties of a putative bacteriocin produced by Lactobacillus rhamnosus strain L156.4.</title>
        <authorList>
            <person name="Silveira A.M."/>
            <person name="Monteiro A.S."/>
            <person name="Santos V.L."/>
            <person name="Nicoli J.R."/>
            <person name="Azevedo V."/>
            <person name="Soares S.C."/>
            <person name="Castro-Oliveira L."/>
            <person name="Dias-Souza M.V."/>
            <person name="Nardi R.M."/>
        </authorList>
    </citation>
    <scope>NUCLEOTIDE SEQUENCE [LARGE SCALE GENOMIC DNA]</scope>
    <source>
        <strain evidence="5 6">L156.4</strain>
    </source>
</reference>
<accession>A0AAX0JZ56</accession>
<proteinExistence type="predicted"/>
<name>A0AAX0JZ56_LACRH</name>
<keyword evidence="4" id="KW-1133">Transmembrane helix</keyword>
<dbReference type="InterPro" id="IPR022263">
    <property type="entry name" value="KxYKxGKxW"/>
</dbReference>
<evidence type="ECO:0000256" key="4">
    <source>
        <dbReference type="SAM" id="Phobius"/>
    </source>
</evidence>
<dbReference type="Proteomes" id="UP000189067">
    <property type="component" value="Unassembled WGS sequence"/>
</dbReference>
<evidence type="ECO:0000313" key="6">
    <source>
        <dbReference type="Proteomes" id="UP000189067"/>
    </source>
</evidence>
<feature type="region of interest" description="Disordered" evidence="3">
    <location>
        <begin position="63"/>
        <end position="101"/>
    </location>
</feature>
<feature type="region of interest" description="Disordered" evidence="3">
    <location>
        <begin position="113"/>
        <end position="135"/>
    </location>
</feature>
<evidence type="ECO:0000256" key="3">
    <source>
        <dbReference type="SAM" id="MobiDB-lite"/>
    </source>
</evidence>
<gene>
    <name evidence="5" type="ORF">BWR10_11660</name>
</gene>
<dbReference type="NCBIfam" id="TIGR03715">
    <property type="entry name" value="KxYKxGKxW"/>
    <property type="match status" value="1"/>
</dbReference>
<keyword evidence="4" id="KW-0472">Membrane</keyword>
<feature type="region of interest" description="Disordered" evidence="3">
    <location>
        <begin position="557"/>
        <end position="759"/>
    </location>
</feature>
<protein>
    <submittedName>
        <fullName evidence="5">Cell surface protein</fullName>
    </submittedName>
</protein>